<gene>
    <name evidence="3" type="ORF">MNBD_GAMMA13-1688</name>
</gene>
<evidence type="ECO:0000313" key="3">
    <source>
        <dbReference type="EMBL" id="VAW76331.1"/>
    </source>
</evidence>
<proteinExistence type="predicted"/>
<dbReference type="InterPro" id="IPR036005">
    <property type="entry name" value="Creatinase/aminopeptidase-like"/>
</dbReference>
<dbReference type="CDD" id="cd01066">
    <property type="entry name" value="APP_MetAP"/>
    <property type="match status" value="1"/>
</dbReference>
<dbReference type="PANTHER" id="PTHR46112:SF2">
    <property type="entry name" value="XAA-PRO AMINOPEPTIDASE P-RELATED"/>
    <property type="match status" value="1"/>
</dbReference>
<feature type="domain" description="Peptidase M24" evidence="1">
    <location>
        <begin position="171"/>
        <end position="379"/>
    </location>
</feature>
<evidence type="ECO:0008006" key="4">
    <source>
        <dbReference type="Google" id="ProtNLM"/>
    </source>
</evidence>
<dbReference type="EMBL" id="UOFK01000092">
    <property type="protein sequence ID" value="VAW76331.1"/>
    <property type="molecule type" value="Genomic_DNA"/>
</dbReference>
<dbReference type="Pfam" id="PF00557">
    <property type="entry name" value="Peptidase_M24"/>
    <property type="match status" value="1"/>
</dbReference>
<dbReference type="InterPro" id="IPR000994">
    <property type="entry name" value="Pept_M24"/>
</dbReference>
<dbReference type="InterPro" id="IPR000587">
    <property type="entry name" value="Creatinase_N"/>
</dbReference>
<sequence>MQNSKDLKNDMLTRYGELLATPYPEFSEAEMLGREEKIKNLLDRLDLDALLIVEAARAGTATGWTTGWPVTAEAVTVILPDAPRTMFVQHFNHLPLAKKIAWKTDVRWGRRSGVFEGVQFLLDHGAKRIGVIGRMPPAQHTALAEHFEIRDVNADYAALRLIKSDEEIHWMGLAAALTDLGIAALAEGARPGLTERQLGALVESAFLPFGATSFLHYFLTTPMAKSTGGVPRQYASTRKLAVGDVLSTEISADFWGYTGQVLRTFFIESEPTPLYREMHDVADAALDAILSRVRPGARASELVDASALIEDANFTIIDDLVHGYGGGYLAPVLGTKSRPAAVAKPDFILEKNMCLVVQPNVVTKDWDAGVQTGHLIQVTTDGYRPLQQYTRGYQVLSGSLENT</sequence>
<dbReference type="SUPFAM" id="SSF53092">
    <property type="entry name" value="Creatinase/prolidase N-terminal domain"/>
    <property type="match status" value="1"/>
</dbReference>
<dbReference type="Pfam" id="PF01321">
    <property type="entry name" value="Creatinase_N"/>
    <property type="match status" value="1"/>
</dbReference>
<dbReference type="Gene3D" id="3.90.230.10">
    <property type="entry name" value="Creatinase/methionine aminopeptidase superfamily"/>
    <property type="match status" value="1"/>
</dbReference>
<dbReference type="AlphaFoldDB" id="A0A3B0Y9R0"/>
<dbReference type="PANTHER" id="PTHR46112">
    <property type="entry name" value="AMINOPEPTIDASE"/>
    <property type="match status" value="1"/>
</dbReference>
<protein>
    <recommendedName>
        <fullName evidence="4">Peptidase M24 domain-containing protein</fullName>
    </recommendedName>
</protein>
<dbReference type="InterPro" id="IPR029149">
    <property type="entry name" value="Creatin/AminoP/Spt16_N"/>
</dbReference>
<dbReference type="Gene3D" id="3.40.350.10">
    <property type="entry name" value="Creatinase/prolidase N-terminal domain"/>
    <property type="match status" value="1"/>
</dbReference>
<evidence type="ECO:0000259" key="1">
    <source>
        <dbReference type="Pfam" id="PF00557"/>
    </source>
</evidence>
<name>A0A3B0Y9R0_9ZZZZ</name>
<dbReference type="InterPro" id="IPR050659">
    <property type="entry name" value="Peptidase_M24B"/>
</dbReference>
<evidence type="ECO:0000259" key="2">
    <source>
        <dbReference type="Pfam" id="PF01321"/>
    </source>
</evidence>
<organism evidence="3">
    <name type="scientific">hydrothermal vent metagenome</name>
    <dbReference type="NCBI Taxonomy" id="652676"/>
    <lineage>
        <taxon>unclassified sequences</taxon>
        <taxon>metagenomes</taxon>
        <taxon>ecological metagenomes</taxon>
    </lineage>
</organism>
<accession>A0A3B0Y9R0</accession>
<feature type="domain" description="Creatinase N-terminal" evidence="2">
    <location>
        <begin position="35"/>
        <end position="162"/>
    </location>
</feature>
<reference evidence="3" key="1">
    <citation type="submission" date="2018-06" db="EMBL/GenBank/DDBJ databases">
        <authorList>
            <person name="Zhirakovskaya E."/>
        </authorList>
    </citation>
    <scope>NUCLEOTIDE SEQUENCE</scope>
</reference>
<dbReference type="SUPFAM" id="SSF55920">
    <property type="entry name" value="Creatinase/aminopeptidase"/>
    <property type="match status" value="1"/>
</dbReference>